<name>A0A831RZ65_9GAMM</name>
<dbReference type="SUPFAM" id="SSF53098">
    <property type="entry name" value="Ribonuclease H-like"/>
    <property type="match status" value="1"/>
</dbReference>
<reference evidence="2" key="1">
    <citation type="journal article" date="2020" name="mSystems">
        <title>Genome- and Community-Level Interaction Insights into Carbon Utilization and Element Cycling Functions of Hydrothermarchaeota in Hydrothermal Sediment.</title>
        <authorList>
            <person name="Zhou Z."/>
            <person name="Liu Y."/>
            <person name="Xu W."/>
            <person name="Pan J."/>
            <person name="Luo Z.H."/>
            <person name="Li M."/>
        </authorList>
    </citation>
    <scope>NUCLEOTIDE SEQUENCE [LARGE SCALE GENOMIC DNA]</scope>
    <source>
        <strain evidence="2">HyVt-458</strain>
    </source>
</reference>
<dbReference type="GO" id="GO:0006281">
    <property type="term" value="P:DNA repair"/>
    <property type="evidence" value="ECO:0007669"/>
    <property type="project" value="InterPro"/>
</dbReference>
<protein>
    <submittedName>
        <fullName evidence="2">Exodeoxyribonuclease I</fullName>
    </submittedName>
</protein>
<dbReference type="InterPro" id="IPR058561">
    <property type="entry name" value="Exonuc_1_C"/>
</dbReference>
<dbReference type="EMBL" id="DRLF01000396">
    <property type="protein sequence ID" value="HEC07480.1"/>
    <property type="molecule type" value="Genomic_DNA"/>
</dbReference>
<dbReference type="PROSITE" id="PS51785">
    <property type="entry name" value="EXOI_C"/>
    <property type="match status" value="1"/>
</dbReference>
<feature type="non-terminal residue" evidence="2">
    <location>
        <position position="1"/>
    </location>
</feature>
<dbReference type="Proteomes" id="UP000886339">
    <property type="component" value="Unassembled WGS sequence"/>
</dbReference>
<evidence type="ECO:0000259" key="1">
    <source>
        <dbReference type="PROSITE" id="PS51785"/>
    </source>
</evidence>
<evidence type="ECO:0000313" key="2">
    <source>
        <dbReference type="EMBL" id="HEC07480.1"/>
    </source>
</evidence>
<sequence length="166" mass="19658">TDAAREEWALDSVLEQRHLQAIHNAPELQKKIQQVFGERHFEETTDPDQNLYGGFLSNNDRRLCEQVLRSSPEELSKLHPAFEDVRLPELLFRYRARNWPQTLSTDERQRWEEYRRIRLTDPAGGGSITLAEYRRQLSRMVIDPELTEEQRQLVDALLDWPQEIGF</sequence>
<dbReference type="Gene3D" id="1.20.1280.70">
    <property type="entry name" value="Exonuclease ExoI, domain 3"/>
    <property type="match status" value="1"/>
</dbReference>
<dbReference type="FunFam" id="1.20.1280.70:FF:000001">
    <property type="entry name" value="Exodeoxyribonuclease I"/>
    <property type="match status" value="1"/>
</dbReference>
<organism evidence="2">
    <name type="scientific">Thiolapillus brandeum</name>
    <dbReference type="NCBI Taxonomy" id="1076588"/>
    <lineage>
        <taxon>Bacteria</taxon>
        <taxon>Pseudomonadati</taxon>
        <taxon>Pseudomonadota</taxon>
        <taxon>Gammaproteobacteria</taxon>
        <taxon>Chromatiales</taxon>
        <taxon>Sedimenticolaceae</taxon>
        <taxon>Thiolapillus</taxon>
    </lineage>
</organism>
<gene>
    <name evidence="2" type="ORF">ENJ12_11535</name>
</gene>
<dbReference type="AlphaFoldDB" id="A0A831RZ65"/>
<dbReference type="GO" id="GO:0008310">
    <property type="term" value="F:single-stranded DNA 3'-5' DNA exonuclease activity"/>
    <property type="evidence" value="ECO:0007669"/>
    <property type="project" value="InterPro"/>
</dbReference>
<dbReference type="Gene3D" id="1.10.287.1240">
    <property type="match status" value="1"/>
</dbReference>
<proteinExistence type="predicted"/>
<accession>A0A831RZ65</accession>
<feature type="domain" description="ExoI C-terminal" evidence="1">
    <location>
        <begin position="43"/>
        <end position="165"/>
    </location>
</feature>
<dbReference type="InterPro" id="IPR012337">
    <property type="entry name" value="RNaseH-like_sf"/>
</dbReference>
<dbReference type="Pfam" id="PF26016">
    <property type="entry name" value="ExoI_C"/>
    <property type="match status" value="1"/>
</dbReference>
<comment type="caution">
    <text evidence="2">The sequence shown here is derived from an EMBL/GenBank/DDBJ whole genome shotgun (WGS) entry which is preliminary data.</text>
</comment>